<protein>
    <submittedName>
        <fullName evidence="6">Zinc finger protein CONSTANS-LIKE 7</fullName>
    </submittedName>
</protein>
<dbReference type="GO" id="GO:0006355">
    <property type="term" value="P:regulation of DNA-templated transcription"/>
    <property type="evidence" value="ECO:0007669"/>
    <property type="project" value="TreeGrafter"/>
</dbReference>
<dbReference type="STRING" id="1088818.A0A2I0AGH9"/>
<proteinExistence type="predicted"/>
<evidence type="ECO:0000256" key="2">
    <source>
        <dbReference type="ARBA" id="ARBA00023242"/>
    </source>
</evidence>
<dbReference type="Pfam" id="PF06203">
    <property type="entry name" value="CCT"/>
    <property type="match status" value="1"/>
</dbReference>
<keyword evidence="7" id="KW-1185">Reference proteome</keyword>
<dbReference type="EMBL" id="KZ451982">
    <property type="protein sequence ID" value="PKA54650.1"/>
    <property type="molecule type" value="Genomic_DNA"/>
</dbReference>
<dbReference type="Proteomes" id="UP000236161">
    <property type="component" value="Unassembled WGS sequence"/>
</dbReference>
<feature type="compositionally biased region" description="Low complexity" evidence="4">
    <location>
        <begin position="49"/>
        <end position="64"/>
    </location>
</feature>
<dbReference type="InterPro" id="IPR010402">
    <property type="entry name" value="CCT_domain"/>
</dbReference>
<evidence type="ECO:0000313" key="6">
    <source>
        <dbReference type="EMBL" id="PKA54650.1"/>
    </source>
</evidence>
<keyword evidence="2 3" id="KW-0539">Nucleus</keyword>
<evidence type="ECO:0000256" key="4">
    <source>
        <dbReference type="SAM" id="MobiDB-lite"/>
    </source>
</evidence>
<dbReference type="PANTHER" id="PTHR31874">
    <property type="entry name" value="CCT MOTIF FAMILY PROTEIN, EXPRESSED"/>
    <property type="match status" value="1"/>
</dbReference>
<evidence type="ECO:0000256" key="3">
    <source>
        <dbReference type="PROSITE-ProRule" id="PRU00357"/>
    </source>
</evidence>
<evidence type="ECO:0000313" key="7">
    <source>
        <dbReference type="Proteomes" id="UP000236161"/>
    </source>
</evidence>
<feature type="compositionally biased region" description="Pro residues" evidence="4">
    <location>
        <begin position="1"/>
        <end position="19"/>
    </location>
</feature>
<accession>A0A2I0AGH9</accession>
<comment type="subcellular location">
    <subcellularLocation>
        <location evidence="1 3">Nucleus</location>
    </subcellularLocation>
</comment>
<gene>
    <name evidence="6" type="primary">COL7</name>
    <name evidence="6" type="ORF">AXF42_Ash000485</name>
</gene>
<feature type="compositionally biased region" description="Basic residues" evidence="4">
    <location>
        <begin position="24"/>
        <end position="34"/>
    </location>
</feature>
<evidence type="ECO:0000259" key="5">
    <source>
        <dbReference type="PROSITE" id="PS51017"/>
    </source>
</evidence>
<evidence type="ECO:0000256" key="1">
    <source>
        <dbReference type="ARBA" id="ARBA00004123"/>
    </source>
</evidence>
<dbReference type="PROSITE" id="PS51017">
    <property type="entry name" value="CCT"/>
    <property type="match status" value="1"/>
</dbReference>
<dbReference type="AlphaFoldDB" id="A0A2I0AGH9"/>
<feature type="region of interest" description="Disordered" evidence="4">
    <location>
        <begin position="1"/>
        <end position="85"/>
    </location>
</feature>
<name>A0A2I0AGH9_9ASPA</name>
<feature type="domain" description="CCT" evidence="5">
    <location>
        <begin position="246"/>
        <end position="288"/>
    </location>
</feature>
<dbReference type="OrthoDB" id="153872at2759"/>
<organism evidence="6 7">
    <name type="scientific">Apostasia shenzhenica</name>
    <dbReference type="NCBI Taxonomy" id="1088818"/>
    <lineage>
        <taxon>Eukaryota</taxon>
        <taxon>Viridiplantae</taxon>
        <taxon>Streptophyta</taxon>
        <taxon>Embryophyta</taxon>
        <taxon>Tracheophyta</taxon>
        <taxon>Spermatophyta</taxon>
        <taxon>Magnoliopsida</taxon>
        <taxon>Liliopsida</taxon>
        <taxon>Asparagales</taxon>
        <taxon>Orchidaceae</taxon>
        <taxon>Apostasioideae</taxon>
        <taxon>Apostasia</taxon>
    </lineage>
</organism>
<dbReference type="PANTHER" id="PTHR31874:SF25">
    <property type="entry name" value="CCT MOTIF FAMILY PROTEIN"/>
    <property type="match status" value="1"/>
</dbReference>
<dbReference type="InterPro" id="IPR052453">
    <property type="entry name" value="CONSTANS-like_ZF"/>
</dbReference>
<reference evidence="6 7" key="1">
    <citation type="journal article" date="2017" name="Nature">
        <title>The Apostasia genome and the evolution of orchids.</title>
        <authorList>
            <person name="Zhang G.Q."/>
            <person name="Liu K.W."/>
            <person name="Li Z."/>
            <person name="Lohaus R."/>
            <person name="Hsiao Y.Y."/>
            <person name="Niu S.C."/>
            <person name="Wang J.Y."/>
            <person name="Lin Y.C."/>
            <person name="Xu Q."/>
            <person name="Chen L.J."/>
            <person name="Yoshida K."/>
            <person name="Fujiwara S."/>
            <person name="Wang Z.W."/>
            <person name="Zhang Y.Q."/>
            <person name="Mitsuda N."/>
            <person name="Wang M."/>
            <person name="Liu G.H."/>
            <person name="Pecoraro L."/>
            <person name="Huang H.X."/>
            <person name="Xiao X.J."/>
            <person name="Lin M."/>
            <person name="Wu X.Y."/>
            <person name="Wu W.L."/>
            <person name="Chen Y.Y."/>
            <person name="Chang S.B."/>
            <person name="Sakamoto S."/>
            <person name="Ohme-Takagi M."/>
            <person name="Yagi M."/>
            <person name="Zeng S.J."/>
            <person name="Shen C.Y."/>
            <person name="Yeh C.M."/>
            <person name="Luo Y.B."/>
            <person name="Tsai W.C."/>
            <person name="Van de Peer Y."/>
            <person name="Liu Z.J."/>
        </authorList>
    </citation>
    <scope>NUCLEOTIDE SEQUENCE [LARGE SCALE GENOMIC DNA]</scope>
    <source>
        <strain evidence="7">cv. Shenzhen</strain>
        <tissue evidence="6">Stem</tissue>
    </source>
</reference>
<dbReference type="GO" id="GO:0005634">
    <property type="term" value="C:nucleus"/>
    <property type="evidence" value="ECO:0007669"/>
    <property type="project" value="UniProtKB-SubCell"/>
</dbReference>
<sequence>MCFNDPPAPPPPPLPPPASPGSSRRSRTKIRKPKFLSLRRQLLPLEPASPSQPSPSFGDSSDGGRQLDILEKDPNIASLLDQNGGAEPEPSLAAILASSSASCSSSTVTAAAAQPPSTPSSGLSWVCDQESREGLARRVIRGRERWAYCNNSTGEAATSPERGSCGGFDLWSGGAALRRALSLNLDYEEILTAWSDRGSLYIDGNRNSERVVPELDGSSLAVFVEVGNEGWGPATAWRVPEGGGERAARVKRYQEKRRSRLFSKRIRYEVRKLNAEKRPRVKGRFVKRGIDT</sequence>